<keyword evidence="7 9" id="KW-0496">Mitochondrion</keyword>
<evidence type="ECO:0000256" key="6">
    <source>
        <dbReference type="ARBA" id="ARBA00022989"/>
    </source>
</evidence>
<name>A0A9N9A4J3_9GLOM</name>
<evidence type="ECO:0000256" key="7">
    <source>
        <dbReference type="ARBA" id="ARBA00023128"/>
    </source>
</evidence>
<accession>A0A9N9A4J3</accession>
<dbReference type="Pfam" id="PF03650">
    <property type="entry name" value="MPC"/>
    <property type="match status" value="1"/>
</dbReference>
<dbReference type="AlphaFoldDB" id="A0A9N9A4J3"/>
<comment type="function">
    <text evidence="9">Mediates the uptake of pyruvate into mitochondria.</text>
</comment>
<reference evidence="10" key="1">
    <citation type="submission" date="2021-06" db="EMBL/GenBank/DDBJ databases">
        <authorList>
            <person name="Kallberg Y."/>
            <person name="Tangrot J."/>
            <person name="Rosling A."/>
        </authorList>
    </citation>
    <scope>NUCLEOTIDE SEQUENCE</scope>
    <source>
        <strain evidence="10">FL130A</strain>
    </source>
</reference>
<evidence type="ECO:0000313" key="10">
    <source>
        <dbReference type="EMBL" id="CAG8516559.1"/>
    </source>
</evidence>
<keyword evidence="11" id="KW-1185">Reference proteome</keyword>
<evidence type="ECO:0000256" key="2">
    <source>
        <dbReference type="ARBA" id="ARBA00006416"/>
    </source>
</evidence>
<comment type="subcellular location">
    <subcellularLocation>
        <location evidence="1 9">Mitochondrion inner membrane</location>
        <topology evidence="1 9">Multi-pass membrane protein</topology>
    </subcellularLocation>
</comment>
<evidence type="ECO:0000256" key="5">
    <source>
        <dbReference type="ARBA" id="ARBA00022792"/>
    </source>
</evidence>
<protein>
    <recommendedName>
        <fullName evidence="9">Mitochondrial pyruvate carrier</fullName>
    </recommendedName>
</protein>
<evidence type="ECO:0000256" key="9">
    <source>
        <dbReference type="RuleBase" id="RU363100"/>
    </source>
</evidence>
<dbReference type="InterPro" id="IPR005336">
    <property type="entry name" value="MPC"/>
</dbReference>
<comment type="caution">
    <text evidence="10">The sequence shown here is derived from an EMBL/GenBank/DDBJ whole genome shotgun (WGS) entry which is preliminary data.</text>
</comment>
<comment type="similarity">
    <text evidence="2 9">Belongs to the mitochondrial pyruvate carrier (MPC) (TC 2.A.105) family.</text>
</comment>
<keyword evidence="4" id="KW-0812">Transmembrane</keyword>
<evidence type="ECO:0000256" key="4">
    <source>
        <dbReference type="ARBA" id="ARBA00022692"/>
    </source>
</evidence>
<dbReference type="GO" id="GO:0006850">
    <property type="term" value="P:pyruvate import into mitochondria"/>
    <property type="evidence" value="ECO:0007669"/>
    <property type="project" value="InterPro"/>
</dbReference>
<dbReference type="EMBL" id="CAJVPS010000946">
    <property type="protein sequence ID" value="CAG8516559.1"/>
    <property type="molecule type" value="Genomic_DNA"/>
</dbReference>
<evidence type="ECO:0000313" key="11">
    <source>
        <dbReference type="Proteomes" id="UP000789508"/>
    </source>
</evidence>
<dbReference type="Proteomes" id="UP000789508">
    <property type="component" value="Unassembled WGS sequence"/>
</dbReference>
<dbReference type="GO" id="GO:0005743">
    <property type="term" value="C:mitochondrial inner membrane"/>
    <property type="evidence" value="ECO:0007669"/>
    <property type="project" value="UniProtKB-SubCell"/>
</dbReference>
<keyword evidence="3 9" id="KW-0813">Transport</keyword>
<keyword evidence="8" id="KW-0472">Membrane</keyword>
<proteinExistence type="inferred from homology"/>
<evidence type="ECO:0000256" key="1">
    <source>
        <dbReference type="ARBA" id="ARBA00004448"/>
    </source>
</evidence>
<organism evidence="10 11">
    <name type="scientific">Ambispora leptoticha</name>
    <dbReference type="NCBI Taxonomy" id="144679"/>
    <lineage>
        <taxon>Eukaryota</taxon>
        <taxon>Fungi</taxon>
        <taxon>Fungi incertae sedis</taxon>
        <taxon>Mucoromycota</taxon>
        <taxon>Glomeromycotina</taxon>
        <taxon>Glomeromycetes</taxon>
        <taxon>Archaeosporales</taxon>
        <taxon>Ambisporaceae</taxon>
        <taxon>Ambispora</taxon>
    </lineage>
</organism>
<keyword evidence="5 9" id="KW-0999">Mitochondrion inner membrane</keyword>
<dbReference type="OrthoDB" id="1697690at2759"/>
<keyword evidence="6" id="KW-1133">Transmembrane helix</keyword>
<evidence type="ECO:0000256" key="3">
    <source>
        <dbReference type="ARBA" id="ARBA00022448"/>
    </source>
</evidence>
<sequence length="129" mass="14605">MSASWSSRLAQQVTSPEFRSYLMSTVAANWGLPIAAIMDFKKDPEFISPKMTPDQYSITFSTAMMAYSAAFMRFAIQVQPRNLLLFACHLTNETAQIVQASRYIHYFHLGGKEKKLKLLEKSSGDTKIK</sequence>
<evidence type="ECO:0000256" key="8">
    <source>
        <dbReference type="ARBA" id="ARBA00023136"/>
    </source>
</evidence>
<dbReference type="PANTHER" id="PTHR14154">
    <property type="entry name" value="UPF0041 BRAIN PROTEIN 44-RELATED"/>
    <property type="match status" value="1"/>
</dbReference>
<gene>
    <name evidence="10" type="ORF">ALEPTO_LOCUS4247</name>
</gene>